<dbReference type="AlphaFoldDB" id="A0A6S7J8E7"/>
<dbReference type="PANTHER" id="PTHR15952:SF11">
    <property type="entry name" value="EXPORTIN-T"/>
    <property type="match status" value="1"/>
</dbReference>
<comment type="subcellular location">
    <subcellularLocation>
        <location evidence="1">Nucleus</location>
    </subcellularLocation>
    <subcellularLocation>
        <location evidence="1">Cytoplasm</location>
    </subcellularLocation>
    <text evidence="1">Shuttles between the nucleus and the cytoplasm.</text>
</comment>
<dbReference type="GO" id="GO:0071528">
    <property type="term" value="P:tRNA re-export from nucleus"/>
    <property type="evidence" value="ECO:0007669"/>
    <property type="project" value="UniProtKB-UniRule"/>
</dbReference>
<dbReference type="SUPFAM" id="SSF48371">
    <property type="entry name" value="ARM repeat"/>
    <property type="match status" value="1"/>
</dbReference>
<dbReference type="EMBL" id="CACRXK020015443">
    <property type="protein sequence ID" value="CAB4028375.1"/>
    <property type="molecule type" value="Genomic_DNA"/>
</dbReference>
<dbReference type="GO" id="GO:0000049">
    <property type="term" value="F:tRNA binding"/>
    <property type="evidence" value="ECO:0007669"/>
    <property type="project" value="UniProtKB-UniRule"/>
</dbReference>
<keyword evidence="3" id="KW-1185">Reference proteome</keyword>
<dbReference type="Proteomes" id="UP001152795">
    <property type="component" value="Unassembled WGS sequence"/>
</dbReference>
<dbReference type="GO" id="GO:0016363">
    <property type="term" value="C:nuclear matrix"/>
    <property type="evidence" value="ECO:0007669"/>
    <property type="project" value="TreeGrafter"/>
</dbReference>
<feature type="non-terminal residue" evidence="2">
    <location>
        <position position="73"/>
    </location>
</feature>
<evidence type="ECO:0000313" key="2">
    <source>
        <dbReference type="EMBL" id="CAB4028375.1"/>
    </source>
</evidence>
<protein>
    <recommendedName>
        <fullName evidence="1">Exportin-T</fullName>
    </recommendedName>
    <alternativeName>
        <fullName evidence="1">Exportin(tRNA)</fullName>
    </alternativeName>
    <alternativeName>
        <fullName evidence="1">tRNA exportin</fullName>
    </alternativeName>
</protein>
<dbReference type="PANTHER" id="PTHR15952">
    <property type="entry name" value="EXPORTIN-T/LOS1"/>
    <property type="match status" value="1"/>
</dbReference>
<dbReference type="OrthoDB" id="26399at2759"/>
<dbReference type="Gene3D" id="1.25.10.10">
    <property type="entry name" value="Leucine-rich Repeat Variant"/>
    <property type="match status" value="1"/>
</dbReference>
<sequence length="73" mass="8680">VDHSRFFCFQVLEHHAKKSYNEMTESDQHLLKQMLMSWLHQQSVRDVNAEKGYILNKGAQVITLIFINDYPEK</sequence>
<dbReference type="GO" id="GO:0005737">
    <property type="term" value="C:cytoplasm"/>
    <property type="evidence" value="ECO:0007669"/>
    <property type="project" value="UniProtKB-SubCell"/>
</dbReference>
<comment type="caution">
    <text evidence="2">The sequence shown here is derived from an EMBL/GenBank/DDBJ whole genome shotgun (WGS) entry which is preliminary data.</text>
</comment>
<evidence type="ECO:0000313" key="3">
    <source>
        <dbReference type="Proteomes" id="UP001152795"/>
    </source>
</evidence>
<dbReference type="InterPro" id="IPR040017">
    <property type="entry name" value="XPOT"/>
</dbReference>
<dbReference type="InterPro" id="IPR016024">
    <property type="entry name" value="ARM-type_fold"/>
</dbReference>
<accession>A0A6S7J8E7</accession>
<organism evidence="2 3">
    <name type="scientific">Paramuricea clavata</name>
    <name type="common">Red gorgonian</name>
    <name type="synonym">Violescent sea-whip</name>
    <dbReference type="NCBI Taxonomy" id="317549"/>
    <lineage>
        <taxon>Eukaryota</taxon>
        <taxon>Metazoa</taxon>
        <taxon>Cnidaria</taxon>
        <taxon>Anthozoa</taxon>
        <taxon>Octocorallia</taxon>
        <taxon>Malacalcyonacea</taxon>
        <taxon>Plexauridae</taxon>
        <taxon>Paramuricea</taxon>
    </lineage>
</organism>
<reference evidence="2" key="1">
    <citation type="submission" date="2020-04" db="EMBL/GenBank/DDBJ databases">
        <authorList>
            <person name="Alioto T."/>
            <person name="Alioto T."/>
            <person name="Gomez Garrido J."/>
        </authorList>
    </citation>
    <scope>NUCLEOTIDE SEQUENCE</scope>
    <source>
        <strain evidence="2">A484AB</strain>
    </source>
</reference>
<keyword evidence="1" id="KW-0963">Cytoplasm</keyword>
<dbReference type="InterPro" id="IPR011989">
    <property type="entry name" value="ARM-like"/>
</dbReference>
<feature type="non-terminal residue" evidence="2">
    <location>
        <position position="1"/>
    </location>
</feature>
<proteinExistence type="inferred from homology"/>
<name>A0A6S7J8E7_PARCT</name>
<dbReference type="GO" id="GO:0005643">
    <property type="term" value="C:nuclear pore"/>
    <property type="evidence" value="ECO:0007669"/>
    <property type="project" value="TreeGrafter"/>
</dbReference>
<keyword evidence="1" id="KW-0820">tRNA-binding</keyword>
<keyword evidence="1" id="KW-0813">Transport</keyword>
<keyword evidence="1" id="KW-0539">Nucleus</keyword>
<gene>
    <name evidence="2" type="ORF">PACLA_8A088445</name>
</gene>
<evidence type="ECO:0000256" key="1">
    <source>
        <dbReference type="RuleBase" id="RU366037"/>
    </source>
</evidence>
<comment type="similarity">
    <text evidence="1">Belongs to the exportin family.</text>
</comment>
<keyword evidence="1" id="KW-0694">RNA-binding</keyword>
<comment type="function">
    <text evidence="1">tRNA nucleus export receptor which facilitates tRNA translocation across the nuclear pore complex.</text>
</comment>
<dbReference type="GO" id="GO:0031267">
    <property type="term" value="F:small GTPase binding"/>
    <property type="evidence" value="ECO:0007669"/>
    <property type="project" value="InterPro"/>
</dbReference>